<dbReference type="PANTHER" id="PTHR42789:SF1">
    <property type="entry name" value="D-ISOMER SPECIFIC 2-HYDROXYACID DEHYDROGENASE FAMILY PROTEIN (AFU_ORTHOLOGUE AFUA_6G10090)"/>
    <property type="match status" value="1"/>
</dbReference>
<dbReference type="Gene3D" id="3.40.50.720">
    <property type="entry name" value="NAD(P)-binding Rossmann-like Domain"/>
    <property type="match status" value="2"/>
</dbReference>
<feature type="domain" description="D-isomer specific 2-hydroxyacid dehydrogenase catalytic" evidence="5">
    <location>
        <begin position="4"/>
        <end position="311"/>
    </location>
</feature>
<evidence type="ECO:0000259" key="6">
    <source>
        <dbReference type="Pfam" id="PF02826"/>
    </source>
</evidence>
<dbReference type="Pfam" id="PF02826">
    <property type="entry name" value="2-Hacid_dh_C"/>
    <property type="match status" value="1"/>
</dbReference>
<gene>
    <name evidence="7" type="ORF">SAMN04488239_1015</name>
</gene>
<dbReference type="InterPro" id="IPR006140">
    <property type="entry name" value="D-isomer_DH_NAD-bd"/>
</dbReference>
<dbReference type="PANTHER" id="PTHR42789">
    <property type="entry name" value="D-ISOMER SPECIFIC 2-HYDROXYACID DEHYDROGENASE FAMILY PROTEIN (AFU_ORTHOLOGUE AFUA_6G10090)"/>
    <property type="match status" value="1"/>
</dbReference>
<evidence type="ECO:0000313" key="7">
    <source>
        <dbReference type="EMBL" id="SDC00557.1"/>
    </source>
</evidence>
<evidence type="ECO:0000256" key="1">
    <source>
        <dbReference type="ARBA" id="ARBA00005854"/>
    </source>
</evidence>
<dbReference type="OrthoDB" id="9793626at2"/>
<dbReference type="Pfam" id="PF00389">
    <property type="entry name" value="2-Hacid_dh"/>
    <property type="match status" value="1"/>
</dbReference>
<dbReference type="SUPFAM" id="SSF52283">
    <property type="entry name" value="Formate/glycerate dehydrogenase catalytic domain-like"/>
    <property type="match status" value="1"/>
</dbReference>
<dbReference type="CDD" id="cd12173">
    <property type="entry name" value="PGDH_4"/>
    <property type="match status" value="1"/>
</dbReference>
<keyword evidence="2 4" id="KW-0560">Oxidoreductase</keyword>
<evidence type="ECO:0000313" key="8">
    <source>
        <dbReference type="Proteomes" id="UP000199628"/>
    </source>
</evidence>
<dbReference type="RefSeq" id="WP_093026671.1">
    <property type="nucleotide sequence ID" value="NZ_FMZV01000001.1"/>
</dbReference>
<keyword evidence="8" id="KW-1185">Reference proteome</keyword>
<comment type="similarity">
    <text evidence="1 4">Belongs to the D-isomer specific 2-hydroxyacid dehydrogenase family.</text>
</comment>
<dbReference type="GO" id="GO:0016616">
    <property type="term" value="F:oxidoreductase activity, acting on the CH-OH group of donors, NAD or NADP as acceptor"/>
    <property type="evidence" value="ECO:0007669"/>
    <property type="project" value="InterPro"/>
</dbReference>
<dbReference type="InterPro" id="IPR050857">
    <property type="entry name" value="D-2-hydroxyacid_DH"/>
</dbReference>
<name>A0A1G6I1Z4_9RHOB</name>
<protein>
    <submittedName>
        <fullName evidence="7">D-3-phosphoglycerate dehydrogenase</fullName>
    </submittedName>
</protein>
<dbReference type="SUPFAM" id="SSF51735">
    <property type="entry name" value="NAD(P)-binding Rossmann-fold domains"/>
    <property type="match status" value="1"/>
</dbReference>
<evidence type="ECO:0000259" key="5">
    <source>
        <dbReference type="Pfam" id="PF00389"/>
    </source>
</evidence>
<reference evidence="8" key="1">
    <citation type="submission" date="2016-10" db="EMBL/GenBank/DDBJ databases">
        <authorList>
            <person name="Varghese N."/>
            <person name="Submissions S."/>
        </authorList>
    </citation>
    <scope>NUCLEOTIDE SEQUENCE [LARGE SCALE GENOMIC DNA]</scope>
    <source>
        <strain evidence="8">CGMCC 1.9108</strain>
    </source>
</reference>
<dbReference type="Proteomes" id="UP000199628">
    <property type="component" value="Unassembled WGS sequence"/>
</dbReference>
<evidence type="ECO:0000256" key="3">
    <source>
        <dbReference type="ARBA" id="ARBA00023027"/>
    </source>
</evidence>
<proteinExistence type="inferred from homology"/>
<evidence type="ECO:0000256" key="2">
    <source>
        <dbReference type="ARBA" id="ARBA00023002"/>
    </source>
</evidence>
<dbReference type="InterPro" id="IPR036291">
    <property type="entry name" value="NAD(P)-bd_dom_sf"/>
</dbReference>
<dbReference type="STRING" id="639004.SAMN04488239_1015"/>
<dbReference type="AlphaFoldDB" id="A0A1G6I1Z4"/>
<dbReference type="EMBL" id="FMZV01000001">
    <property type="protein sequence ID" value="SDC00557.1"/>
    <property type="molecule type" value="Genomic_DNA"/>
</dbReference>
<keyword evidence="3" id="KW-0520">NAD</keyword>
<dbReference type="PROSITE" id="PS00671">
    <property type="entry name" value="D_2_HYDROXYACID_DH_3"/>
    <property type="match status" value="1"/>
</dbReference>
<organism evidence="7 8">
    <name type="scientific">Ruegeria marina</name>
    <dbReference type="NCBI Taxonomy" id="639004"/>
    <lineage>
        <taxon>Bacteria</taxon>
        <taxon>Pseudomonadati</taxon>
        <taxon>Pseudomonadota</taxon>
        <taxon>Alphaproteobacteria</taxon>
        <taxon>Rhodobacterales</taxon>
        <taxon>Roseobacteraceae</taxon>
        <taxon>Ruegeria</taxon>
    </lineage>
</organism>
<evidence type="ECO:0000256" key="4">
    <source>
        <dbReference type="RuleBase" id="RU003719"/>
    </source>
</evidence>
<dbReference type="GO" id="GO:0051287">
    <property type="term" value="F:NAD binding"/>
    <property type="evidence" value="ECO:0007669"/>
    <property type="project" value="InterPro"/>
</dbReference>
<dbReference type="InterPro" id="IPR006139">
    <property type="entry name" value="D-isomer_2_OHA_DH_cat_dom"/>
</dbReference>
<accession>A0A1G6I1Z4</accession>
<sequence length="328" mass="34611">MAKVVVSGQIHPDGMAILNAEPGLEVELFTDPGTPVPMDSLASADALLIRYGVVTAEQVEKMPNLQVVSRHGVGCDNLPTAELAARGVPVTIVGPVNAVSVAEQVMAMMLVLAKQLVPGDAAVRGSDWNFRNHIVMSELAGKNLMLLGFGRIGREVARRARAFDMEVRVFDPFVSAEIVLDAGCLPIADWQANLPEVDVLSLHLPATPETRGMIAAPEFARMKPTAILINAARGGLIDEDALYAALGGPMAQGGAGLDCLTSEPPAPDLPLFGLPNVVFSPHSAALSAEAVRRMGTVAAQNVVDGLNSRVNRELIFNRRALEEAGHAV</sequence>
<feature type="domain" description="D-isomer specific 2-hydroxyacid dehydrogenase NAD-binding" evidence="6">
    <location>
        <begin position="106"/>
        <end position="284"/>
    </location>
</feature>
<dbReference type="InterPro" id="IPR029753">
    <property type="entry name" value="D-isomer_DH_CS"/>
</dbReference>